<evidence type="ECO:0000259" key="6">
    <source>
        <dbReference type="PROSITE" id="PS51171"/>
    </source>
</evidence>
<dbReference type="Proteomes" id="UP000095149">
    <property type="component" value="Unassembled WGS sequence"/>
</dbReference>
<gene>
    <name evidence="7" type="ORF">I350_01042</name>
</gene>
<dbReference type="GO" id="GO:0004664">
    <property type="term" value="F:prephenate dehydratase activity"/>
    <property type="evidence" value="ECO:0007669"/>
    <property type="project" value="InterPro"/>
</dbReference>
<dbReference type="PROSITE" id="PS51171">
    <property type="entry name" value="PREPHENATE_DEHYDR_3"/>
    <property type="match status" value="1"/>
</dbReference>
<dbReference type="InterPro" id="IPR001086">
    <property type="entry name" value="Preph_deHydtase"/>
</dbReference>
<evidence type="ECO:0000256" key="5">
    <source>
        <dbReference type="ARBA" id="ARBA00029440"/>
    </source>
</evidence>
<organism evidence="7 8">
    <name type="scientific">Cryptococcus amylolentus CBS 6273</name>
    <dbReference type="NCBI Taxonomy" id="1296118"/>
    <lineage>
        <taxon>Eukaryota</taxon>
        <taxon>Fungi</taxon>
        <taxon>Dikarya</taxon>
        <taxon>Basidiomycota</taxon>
        <taxon>Agaricomycotina</taxon>
        <taxon>Tremellomycetes</taxon>
        <taxon>Tremellales</taxon>
        <taxon>Cryptococcaceae</taxon>
        <taxon>Cryptococcus</taxon>
    </lineage>
</organism>
<dbReference type="GO" id="GO:0005737">
    <property type="term" value="C:cytoplasm"/>
    <property type="evidence" value="ECO:0007669"/>
    <property type="project" value="TreeGrafter"/>
</dbReference>
<comment type="caution">
    <text evidence="7">The sequence shown here is derived from an EMBL/GenBank/DDBJ whole genome shotgun (WGS) entry which is preliminary data.</text>
</comment>
<dbReference type="SUPFAM" id="SSF53850">
    <property type="entry name" value="Periplasmic binding protein-like II"/>
    <property type="match status" value="1"/>
</dbReference>
<dbReference type="FunFam" id="3.40.190.10:FF:000336">
    <property type="entry name" value="Unplaced genomic scaffold supercont1.18, whole genome shotgun sequence"/>
    <property type="match status" value="1"/>
</dbReference>
<evidence type="ECO:0000256" key="3">
    <source>
        <dbReference type="ARBA" id="ARBA00023222"/>
    </source>
</evidence>
<evidence type="ECO:0000256" key="1">
    <source>
        <dbReference type="ARBA" id="ARBA00022605"/>
    </source>
</evidence>
<accession>A0A1E3KCY7</accession>
<reference evidence="7 8" key="1">
    <citation type="submission" date="2016-06" db="EMBL/GenBank/DDBJ databases">
        <title>Evolution of pathogenesis and genome organization in the Tremellales.</title>
        <authorList>
            <person name="Cuomo C."/>
            <person name="Litvintseva A."/>
            <person name="Heitman J."/>
            <person name="Chen Y."/>
            <person name="Sun S."/>
            <person name="Springer D."/>
            <person name="Dromer F."/>
            <person name="Young S."/>
            <person name="Zeng Q."/>
            <person name="Chapman S."/>
            <person name="Gujja S."/>
            <person name="Saif S."/>
            <person name="Birren B."/>
        </authorList>
    </citation>
    <scope>NUCLEOTIDE SEQUENCE [LARGE SCALE GENOMIC DNA]</scope>
    <source>
        <strain evidence="7 8">CBS 6273</strain>
    </source>
</reference>
<dbReference type="Pfam" id="PF00800">
    <property type="entry name" value="PDT"/>
    <property type="match status" value="1"/>
</dbReference>
<sequence length="351" mass="38357">MGPPPAKRLKEHVELAFLGPRGTYGEQAARAFASRFHTPVDLVPCSTITAVYDSPSPHIVLPLENTLQGGVQETLDCLLSSLNPQASKPGAIQRQIKLSLSLPIRHCLVALKGTQLPEITYVRSHEQALGQSARYLDEKLPRAKRERWSSTAGAAVSLLDSPEDGEGKGAAICSKAVLGLYPDALEVLHEGTQYGDRKYLFSSIPHRADSSQDNYTRFLLLSPPSAPLPKIIPNPRIFSDADRNHIYAISSVNVTGFLSSVGLPALEGTGKGRYVKMIHTRPAAEGWTAGEWEEREDFPRWHLVEIDGGLADDDQLDEDDPDADVDGEGGEYKLLGIVHDEISHMELSKLL</sequence>
<name>A0A1E3KCY7_9TREE</name>
<dbReference type="EMBL" id="MEKH01000002">
    <property type="protein sequence ID" value="ODO10447.1"/>
    <property type="molecule type" value="Genomic_DNA"/>
</dbReference>
<keyword evidence="2" id="KW-0057">Aromatic amino acid biosynthesis</keyword>
<dbReference type="AlphaFoldDB" id="A0A1E3KCY7"/>
<dbReference type="Gene3D" id="3.40.190.10">
    <property type="entry name" value="Periplasmic binding protein-like II"/>
    <property type="match status" value="2"/>
</dbReference>
<evidence type="ECO:0000256" key="4">
    <source>
        <dbReference type="ARBA" id="ARBA00023239"/>
    </source>
</evidence>
<dbReference type="CDD" id="cd13532">
    <property type="entry name" value="PBP2_PDT_like"/>
    <property type="match status" value="1"/>
</dbReference>
<feature type="domain" description="Prephenate dehydratase" evidence="6">
    <location>
        <begin position="14"/>
        <end position="223"/>
    </location>
</feature>
<keyword evidence="4" id="KW-0456">Lyase</keyword>
<keyword evidence="1" id="KW-0028">Amino-acid biosynthesis</keyword>
<comment type="pathway">
    <text evidence="5">Amino-acid biosynthesis.</text>
</comment>
<evidence type="ECO:0000313" key="7">
    <source>
        <dbReference type="EMBL" id="ODO10447.1"/>
    </source>
</evidence>
<dbReference type="PANTHER" id="PTHR21022">
    <property type="entry name" value="PREPHENATE DEHYDRATASE P PROTEIN"/>
    <property type="match status" value="1"/>
</dbReference>
<proteinExistence type="predicted"/>
<protein>
    <recommendedName>
        <fullName evidence="6">Prephenate dehydratase domain-containing protein</fullName>
    </recommendedName>
</protein>
<evidence type="ECO:0000256" key="2">
    <source>
        <dbReference type="ARBA" id="ARBA00023141"/>
    </source>
</evidence>
<dbReference type="GO" id="GO:0009094">
    <property type="term" value="P:L-phenylalanine biosynthetic process"/>
    <property type="evidence" value="ECO:0007669"/>
    <property type="project" value="UniProtKB-KW"/>
</dbReference>
<keyword evidence="3" id="KW-0584">Phenylalanine biosynthesis</keyword>
<evidence type="ECO:0000313" key="8">
    <source>
        <dbReference type="Proteomes" id="UP000095149"/>
    </source>
</evidence>
<dbReference type="OrthoDB" id="983542at2759"/>
<dbReference type="PANTHER" id="PTHR21022:SF19">
    <property type="entry name" value="PREPHENATE DEHYDRATASE-RELATED"/>
    <property type="match status" value="1"/>
</dbReference>